<name>A0A026WKE5_OOCBI</name>
<protein>
    <submittedName>
        <fullName evidence="1">Uncharacterized protein</fullName>
    </submittedName>
</protein>
<dbReference type="Proteomes" id="UP000053097">
    <property type="component" value="Unassembled WGS sequence"/>
</dbReference>
<evidence type="ECO:0000313" key="1">
    <source>
        <dbReference type="EMBL" id="EZA56510.1"/>
    </source>
</evidence>
<organism evidence="1 2">
    <name type="scientific">Ooceraea biroi</name>
    <name type="common">Clonal raider ant</name>
    <name type="synonym">Cerapachys biroi</name>
    <dbReference type="NCBI Taxonomy" id="2015173"/>
    <lineage>
        <taxon>Eukaryota</taxon>
        <taxon>Metazoa</taxon>
        <taxon>Ecdysozoa</taxon>
        <taxon>Arthropoda</taxon>
        <taxon>Hexapoda</taxon>
        <taxon>Insecta</taxon>
        <taxon>Pterygota</taxon>
        <taxon>Neoptera</taxon>
        <taxon>Endopterygota</taxon>
        <taxon>Hymenoptera</taxon>
        <taxon>Apocrita</taxon>
        <taxon>Aculeata</taxon>
        <taxon>Formicoidea</taxon>
        <taxon>Formicidae</taxon>
        <taxon>Dorylinae</taxon>
        <taxon>Ooceraea</taxon>
    </lineage>
</organism>
<proteinExistence type="predicted"/>
<reference evidence="1 2" key="1">
    <citation type="journal article" date="2014" name="Curr. Biol.">
        <title>The genome of the clonal raider ant Cerapachys biroi.</title>
        <authorList>
            <person name="Oxley P.R."/>
            <person name="Ji L."/>
            <person name="Fetter-Pruneda I."/>
            <person name="McKenzie S.K."/>
            <person name="Li C."/>
            <person name="Hu H."/>
            <person name="Zhang G."/>
            <person name="Kronauer D.J."/>
        </authorList>
    </citation>
    <scope>NUCLEOTIDE SEQUENCE [LARGE SCALE GENOMIC DNA]</scope>
</reference>
<dbReference type="EMBL" id="KK107167">
    <property type="protein sequence ID" value="EZA56510.1"/>
    <property type="molecule type" value="Genomic_DNA"/>
</dbReference>
<evidence type="ECO:0000313" key="2">
    <source>
        <dbReference type="Proteomes" id="UP000053097"/>
    </source>
</evidence>
<feature type="non-terminal residue" evidence="1">
    <location>
        <position position="1"/>
    </location>
</feature>
<keyword evidence="2" id="KW-1185">Reference proteome</keyword>
<sequence>HALEDTHFHNFEEVRKFVDEWINFHRGGIHLLLERWEKVIENEEKYFD</sequence>
<gene>
    <name evidence="1" type="ORF">X777_03131</name>
</gene>
<accession>A0A026WKE5</accession>
<dbReference type="AlphaFoldDB" id="A0A026WKE5"/>